<keyword evidence="6" id="KW-1185">Reference proteome</keyword>
<evidence type="ECO:0000256" key="3">
    <source>
        <dbReference type="PROSITE-ProRule" id="PRU00023"/>
    </source>
</evidence>
<dbReference type="Pfam" id="PF12796">
    <property type="entry name" value="Ank_2"/>
    <property type="match status" value="1"/>
</dbReference>
<dbReference type="PANTHER" id="PTHR24171:SF8">
    <property type="entry name" value="BRCA1-ASSOCIATED RING DOMAIN PROTEIN 1"/>
    <property type="match status" value="1"/>
</dbReference>
<organism evidence="5 6">
    <name type="scientific">Botryobasidium botryosum (strain FD-172 SS1)</name>
    <dbReference type="NCBI Taxonomy" id="930990"/>
    <lineage>
        <taxon>Eukaryota</taxon>
        <taxon>Fungi</taxon>
        <taxon>Dikarya</taxon>
        <taxon>Basidiomycota</taxon>
        <taxon>Agaricomycotina</taxon>
        <taxon>Agaricomycetes</taxon>
        <taxon>Cantharellales</taxon>
        <taxon>Botryobasidiaceae</taxon>
        <taxon>Botryobasidium</taxon>
    </lineage>
</organism>
<evidence type="ECO:0000256" key="2">
    <source>
        <dbReference type="ARBA" id="ARBA00023043"/>
    </source>
</evidence>
<name>A0A067N2E0_BOTB1</name>
<dbReference type="Proteomes" id="UP000027195">
    <property type="component" value="Unassembled WGS sequence"/>
</dbReference>
<dbReference type="InterPro" id="IPR002110">
    <property type="entry name" value="Ankyrin_rpt"/>
</dbReference>
<evidence type="ECO:0000313" key="5">
    <source>
        <dbReference type="EMBL" id="KDQ21130.1"/>
    </source>
</evidence>
<reference evidence="6" key="1">
    <citation type="journal article" date="2014" name="Proc. Natl. Acad. Sci. U.S.A.">
        <title>Extensive sampling of basidiomycete genomes demonstrates inadequacy of the white-rot/brown-rot paradigm for wood decay fungi.</title>
        <authorList>
            <person name="Riley R."/>
            <person name="Salamov A.A."/>
            <person name="Brown D.W."/>
            <person name="Nagy L.G."/>
            <person name="Floudas D."/>
            <person name="Held B.W."/>
            <person name="Levasseur A."/>
            <person name="Lombard V."/>
            <person name="Morin E."/>
            <person name="Otillar R."/>
            <person name="Lindquist E.A."/>
            <person name="Sun H."/>
            <person name="LaButti K.M."/>
            <person name="Schmutz J."/>
            <person name="Jabbour D."/>
            <person name="Luo H."/>
            <person name="Baker S.E."/>
            <person name="Pisabarro A.G."/>
            <person name="Walton J.D."/>
            <person name="Blanchette R.A."/>
            <person name="Henrissat B."/>
            <person name="Martin F."/>
            <person name="Cullen D."/>
            <person name="Hibbett D.S."/>
            <person name="Grigoriev I.V."/>
        </authorList>
    </citation>
    <scope>NUCLEOTIDE SEQUENCE [LARGE SCALE GENOMIC DNA]</scope>
    <source>
        <strain evidence="6">FD-172 SS1</strain>
    </source>
</reference>
<dbReference type="Gene3D" id="1.25.40.20">
    <property type="entry name" value="Ankyrin repeat-containing domain"/>
    <property type="match status" value="2"/>
</dbReference>
<dbReference type="PANTHER" id="PTHR24171">
    <property type="entry name" value="ANKYRIN REPEAT DOMAIN-CONTAINING PROTEIN 39-RELATED"/>
    <property type="match status" value="1"/>
</dbReference>
<dbReference type="GO" id="GO:0004842">
    <property type="term" value="F:ubiquitin-protein transferase activity"/>
    <property type="evidence" value="ECO:0007669"/>
    <property type="project" value="TreeGrafter"/>
</dbReference>
<evidence type="ECO:0000313" key="6">
    <source>
        <dbReference type="Proteomes" id="UP000027195"/>
    </source>
</evidence>
<dbReference type="OrthoDB" id="194358at2759"/>
<dbReference type="Pfam" id="PF00023">
    <property type="entry name" value="Ank"/>
    <property type="match status" value="1"/>
</dbReference>
<feature type="repeat" description="ANK" evidence="3">
    <location>
        <begin position="33"/>
        <end position="76"/>
    </location>
</feature>
<keyword evidence="1" id="KW-0677">Repeat</keyword>
<feature type="chain" id="PRO_5001641828" evidence="4">
    <location>
        <begin position="30"/>
        <end position="107"/>
    </location>
</feature>
<feature type="signal peptide" evidence="4">
    <location>
        <begin position="1"/>
        <end position="29"/>
    </location>
</feature>
<feature type="repeat" description="ANK" evidence="3">
    <location>
        <begin position="1"/>
        <end position="32"/>
    </location>
</feature>
<dbReference type="HOGENOM" id="CLU_000134_45_2_1"/>
<feature type="non-terminal residue" evidence="5">
    <location>
        <position position="1"/>
    </location>
</feature>
<evidence type="ECO:0000256" key="4">
    <source>
        <dbReference type="SAM" id="SignalP"/>
    </source>
</evidence>
<feature type="repeat" description="ANK" evidence="3">
    <location>
        <begin position="77"/>
        <end position="107"/>
    </location>
</feature>
<accession>A0A067N2E0</accession>
<dbReference type="InterPro" id="IPR036770">
    <property type="entry name" value="Ankyrin_rpt-contain_sf"/>
</dbReference>
<dbReference type="PROSITE" id="PS50297">
    <property type="entry name" value="ANK_REP_REGION"/>
    <property type="match status" value="3"/>
</dbReference>
<protein>
    <submittedName>
        <fullName evidence="5">Uncharacterized protein</fullName>
    </submittedName>
</protein>
<evidence type="ECO:0000256" key="1">
    <source>
        <dbReference type="ARBA" id="ARBA00022737"/>
    </source>
</evidence>
<dbReference type="GO" id="GO:0085020">
    <property type="term" value="P:protein K6-linked ubiquitination"/>
    <property type="evidence" value="ECO:0007669"/>
    <property type="project" value="TreeGrafter"/>
</dbReference>
<dbReference type="SMART" id="SM00248">
    <property type="entry name" value="ANK"/>
    <property type="match status" value="3"/>
</dbReference>
<keyword evidence="4" id="KW-0732">Signal</keyword>
<dbReference type="SUPFAM" id="SSF48403">
    <property type="entry name" value="Ankyrin repeat"/>
    <property type="match status" value="1"/>
</dbReference>
<keyword evidence="2 3" id="KW-0040">ANK repeat</keyword>
<dbReference type="PROSITE" id="PS50088">
    <property type="entry name" value="ANK_REPEAT"/>
    <property type="match status" value="3"/>
</dbReference>
<dbReference type="AlphaFoldDB" id="A0A067N2E0"/>
<gene>
    <name evidence="5" type="ORF">BOTBODRAFT_79913</name>
</gene>
<dbReference type="EMBL" id="KL198017">
    <property type="protein sequence ID" value="KDQ21130.1"/>
    <property type="molecule type" value="Genomic_DNA"/>
</dbReference>
<proteinExistence type="predicted"/>
<dbReference type="PRINTS" id="PR01415">
    <property type="entry name" value="ANKYRIN"/>
</dbReference>
<dbReference type="InParanoid" id="A0A067N2E0"/>
<feature type="non-terminal residue" evidence="5">
    <location>
        <position position="107"/>
    </location>
</feature>
<sequence length="107" mass="11002">GRTRLHRAAIDGALPLVALLLQHGADVGARDCQGRSPLHYAAAACDRHPSAPKCTVCPEIVNALLKAGANPNAADENGVTPLHRAVQNTSASVAELLLNAGANPNSR</sequence>